<name>A0A9P0GYJ8_NEZVI</name>
<sequence length="90" mass="10531">MRQCQQHIICQIRRGTYFQIVNWISNLQVAEWTTKSARRYLMKIYNQQGSRLKVKMNTRSTTLMKTQTGIQIPKRKAGKKFGHLISCEAG</sequence>
<organism evidence="1 2">
    <name type="scientific">Nezara viridula</name>
    <name type="common">Southern green stink bug</name>
    <name type="synonym">Cimex viridulus</name>
    <dbReference type="NCBI Taxonomy" id="85310"/>
    <lineage>
        <taxon>Eukaryota</taxon>
        <taxon>Metazoa</taxon>
        <taxon>Ecdysozoa</taxon>
        <taxon>Arthropoda</taxon>
        <taxon>Hexapoda</taxon>
        <taxon>Insecta</taxon>
        <taxon>Pterygota</taxon>
        <taxon>Neoptera</taxon>
        <taxon>Paraneoptera</taxon>
        <taxon>Hemiptera</taxon>
        <taxon>Heteroptera</taxon>
        <taxon>Panheteroptera</taxon>
        <taxon>Pentatomomorpha</taxon>
        <taxon>Pentatomoidea</taxon>
        <taxon>Pentatomidae</taxon>
        <taxon>Pentatominae</taxon>
        <taxon>Nezara</taxon>
    </lineage>
</organism>
<accession>A0A9P0GYJ8</accession>
<evidence type="ECO:0000313" key="1">
    <source>
        <dbReference type="EMBL" id="CAH1392534.1"/>
    </source>
</evidence>
<protein>
    <submittedName>
        <fullName evidence="1">Uncharacterized protein</fullName>
    </submittedName>
</protein>
<reference evidence="1" key="1">
    <citation type="submission" date="2022-01" db="EMBL/GenBank/DDBJ databases">
        <authorList>
            <person name="King R."/>
        </authorList>
    </citation>
    <scope>NUCLEOTIDE SEQUENCE</scope>
</reference>
<dbReference type="EMBL" id="OV725078">
    <property type="protein sequence ID" value="CAH1392534.1"/>
    <property type="molecule type" value="Genomic_DNA"/>
</dbReference>
<dbReference type="Proteomes" id="UP001152798">
    <property type="component" value="Chromosome 2"/>
</dbReference>
<keyword evidence="2" id="KW-1185">Reference proteome</keyword>
<proteinExistence type="predicted"/>
<evidence type="ECO:0000313" key="2">
    <source>
        <dbReference type="Proteomes" id="UP001152798"/>
    </source>
</evidence>
<gene>
    <name evidence="1" type="ORF">NEZAVI_LOCUS3340</name>
</gene>
<dbReference type="AlphaFoldDB" id="A0A9P0GYJ8"/>